<feature type="region of interest" description="Disordered" evidence="1">
    <location>
        <begin position="103"/>
        <end position="135"/>
    </location>
</feature>
<dbReference type="InterPro" id="IPR044890">
    <property type="entry name" value="TMEM14_sf"/>
</dbReference>
<sequence length="303" mass="33226">MNKRSPKGPSPPAVDPVPTTSQGWNELRMGVKGYKDFETVKRTERQRVWDEMRSIARQRYENGEMPEWFRPAWLDMEEAPMNTFWRAGGLKYYQQDSQWLGGVGDEEASSSGGGGSGDSGSGKGGGGGGGGSSWGRWWREEDPYWPLRNWGDHPMRWWTVGFGALLAAGGLAAFAAHGSAEAARVGLGCGATLAVCGGAMSDMQHGQFGELAVKAAWATCLALAAREYWWGWQHKRGRRMRRPHLEGCGLTAAAMCILYMWTGMSGLAQYALPTNPGEAFKMSDVATKSKIWEAWGYGDVTLR</sequence>
<keyword evidence="2" id="KW-1133">Transmembrane helix</keyword>
<dbReference type="EMBL" id="KK102214">
    <property type="protein sequence ID" value="KIY98354.1"/>
    <property type="molecule type" value="Genomic_DNA"/>
</dbReference>
<keyword evidence="4" id="KW-1185">Reference proteome</keyword>
<accession>A0A0D2M459</accession>
<dbReference type="RefSeq" id="XP_013897374.1">
    <property type="nucleotide sequence ID" value="XM_014041920.1"/>
</dbReference>
<dbReference type="Gene3D" id="1.10.10.1740">
    <property type="entry name" value="Transmembrane protein 14-like"/>
    <property type="match status" value="1"/>
</dbReference>
<evidence type="ECO:0000313" key="4">
    <source>
        <dbReference type="Proteomes" id="UP000054498"/>
    </source>
</evidence>
<feature type="compositionally biased region" description="Gly residues" evidence="1">
    <location>
        <begin position="111"/>
        <end position="133"/>
    </location>
</feature>
<keyword evidence="2" id="KW-0472">Membrane</keyword>
<keyword evidence="2" id="KW-0812">Transmembrane</keyword>
<dbReference type="OrthoDB" id="540501at2759"/>
<proteinExistence type="predicted"/>
<evidence type="ECO:0000256" key="2">
    <source>
        <dbReference type="SAM" id="Phobius"/>
    </source>
</evidence>
<gene>
    <name evidence="3" type="ORF">MNEG_9606</name>
</gene>
<evidence type="ECO:0000256" key="1">
    <source>
        <dbReference type="SAM" id="MobiDB-lite"/>
    </source>
</evidence>
<feature type="transmembrane region" description="Helical" evidence="2">
    <location>
        <begin position="157"/>
        <end position="176"/>
    </location>
</feature>
<dbReference type="Proteomes" id="UP000054498">
    <property type="component" value="Unassembled WGS sequence"/>
</dbReference>
<name>A0A0D2M459_9CHLO</name>
<feature type="region of interest" description="Disordered" evidence="1">
    <location>
        <begin position="1"/>
        <end position="26"/>
    </location>
</feature>
<protein>
    <submittedName>
        <fullName evidence="3">Uncharacterized protein</fullName>
    </submittedName>
</protein>
<organism evidence="3 4">
    <name type="scientific">Monoraphidium neglectum</name>
    <dbReference type="NCBI Taxonomy" id="145388"/>
    <lineage>
        <taxon>Eukaryota</taxon>
        <taxon>Viridiplantae</taxon>
        <taxon>Chlorophyta</taxon>
        <taxon>core chlorophytes</taxon>
        <taxon>Chlorophyceae</taxon>
        <taxon>CS clade</taxon>
        <taxon>Sphaeropleales</taxon>
        <taxon>Selenastraceae</taxon>
        <taxon>Monoraphidium</taxon>
    </lineage>
</organism>
<evidence type="ECO:0000313" key="3">
    <source>
        <dbReference type="EMBL" id="KIY98354.1"/>
    </source>
</evidence>
<dbReference type="KEGG" id="mng:MNEG_9606"/>
<dbReference type="GeneID" id="25742481"/>
<dbReference type="AlphaFoldDB" id="A0A0D2M459"/>
<reference evidence="3 4" key="1">
    <citation type="journal article" date="2013" name="BMC Genomics">
        <title>Reconstruction of the lipid metabolism for the microalga Monoraphidium neglectum from its genome sequence reveals characteristics suitable for biofuel production.</title>
        <authorList>
            <person name="Bogen C."/>
            <person name="Al-Dilaimi A."/>
            <person name="Albersmeier A."/>
            <person name="Wichmann J."/>
            <person name="Grundmann M."/>
            <person name="Rupp O."/>
            <person name="Lauersen K.J."/>
            <person name="Blifernez-Klassen O."/>
            <person name="Kalinowski J."/>
            <person name="Goesmann A."/>
            <person name="Mussgnug J.H."/>
            <person name="Kruse O."/>
        </authorList>
    </citation>
    <scope>NUCLEOTIDE SEQUENCE [LARGE SCALE GENOMIC DNA]</scope>
    <source>
        <strain evidence="3 4">SAG 48.87</strain>
    </source>
</reference>
<feature type="transmembrane region" description="Helical" evidence="2">
    <location>
        <begin position="250"/>
        <end position="272"/>
    </location>
</feature>
<feature type="transmembrane region" description="Helical" evidence="2">
    <location>
        <begin position="211"/>
        <end position="229"/>
    </location>
</feature>